<evidence type="ECO:0000313" key="4">
    <source>
        <dbReference type="Proteomes" id="UP000095087"/>
    </source>
</evidence>
<dbReference type="EMBL" id="MASI01000001">
    <property type="protein sequence ID" value="ODA68963.1"/>
    <property type="molecule type" value="Genomic_DNA"/>
</dbReference>
<dbReference type="SMART" id="SM00530">
    <property type="entry name" value="HTH_XRE"/>
    <property type="match status" value="1"/>
</dbReference>
<sequence>MLAPAAERSTVKLTLGQYLAAIRKDRKMTLRDVEEATNKQVSNAYLSQIENDKIRKPSPNVLHTLAELYGISFENLMEMAGYFVSPAKRKIEDRHGRVATFAEYNLTPEEELELMQFLQFLRSRKKPGDKT</sequence>
<dbReference type="AlphaFoldDB" id="A0A1E2S380"/>
<evidence type="ECO:0000313" key="3">
    <source>
        <dbReference type="EMBL" id="ODA68963.1"/>
    </source>
</evidence>
<evidence type="ECO:0000259" key="2">
    <source>
        <dbReference type="PROSITE" id="PS50943"/>
    </source>
</evidence>
<dbReference type="PATRIC" id="fig|1177755.3.peg.799"/>
<dbReference type="STRING" id="1177755.A7A08_00797"/>
<protein>
    <submittedName>
        <fullName evidence="3">HTH-type transcriptional repressor RghR</fullName>
    </submittedName>
</protein>
<dbReference type="InterPro" id="IPR050807">
    <property type="entry name" value="TransReg_Diox_bact_type"/>
</dbReference>
<dbReference type="PANTHER" id="PTHR46797">
    <property type="entry name" value="HTH-TYPE TRANSCRIPTIONAL REGULATOR"/>
    <property type="match status" value="1"/>
</dbReference>
<dbReference type="Gene3D" id="1.10.260.40">
    <property type="entry name" value="lambda repressor-like DNA-binding domains"/>
    <property type="match status" value="1"/>
</dbReference>
<proteinExistence type="predicted"/>
<dbReference type="RefSeq" id="WP_069094310.1">
    <property type="nucleotide sequence ID" value="NZ_MASI01000001.1"/>
</dbReference>
<evidence type="ECO:0000256" key="1">
    <source>
        <dbReference type="ARBA" id="ARBA00023125"/>
    </source>
</evidence>
<dbReference type="InterPro" id="IPR010982">
    <property type="entry name" value="Lambda_DNA-bd_dom_sf"/>
</dbReference>
<dbReference type="GO" id="GO:0003700">
    <property type="term" value="F:DNA-binding transcription factor activity"/>
    <property type="evidence" value="ECO:0007669"/>
    <property type="project" value="TreeGrafter"/>
</dbReference>
<dbReference type="Proteomes" id="UP000095087">
    <property type="component" value="Unassembled WGS sequence"/>
</dbReference>
<organism evidence="3 4">
    <name type="scientific">Methyloligella halotolerans</name>
    <dbReference type="NCBI Taxonomy" id="1177755"/>
    <lineage>
        <taxon>Bacteria</taxon>
        <taxon>Pseudomonadati</taxon>
        <taxon>Pseudomonadota</taxon>
        <taxon>Alphaproteobacteria</taxon>
        <taxon>Hyphomicrobiales</taxon>
        <taxon>Hyphomicrobiaceae</taxon>
        <taxon>Methyloligella</taxon>
    </lineage>
</organism>
<dbReference type="SUPFAM" id="SSF47413">
    <property type="entry name" value="lambda repressor-like DNA-binding domains"/>
    <property type="match status" value="1"/>
</dbReference>
<comment type="caution">
    <text evidence="3">The sequence shown here is derived from an EMBL/GenBank/DDBJ whole genome shotgun (WGS) entry which is preliminary data.</text>
</comment>
<dbReference type="GO" id="GO:0003677">
    <property type="term" value="F:DNA binding"/>
    <property type="evidence" value="ECO:0007669"/>
    <property type="project" value="UniProtKB-KW"/>
</dbReference>
<dbReference type="PROSITE" id="PS50943">
    <property type="entry name" value="HTH_CROC1"/>
    <property type="match status" value="1"/>
</dbReference>
<gene>
    <name evidence="3" type="ORF">A7A08_00797</name>
</gene>
<dbReference type="PANTHER" id="PTHR46797:SF1">
    <property type="entry name" value="METHYLPHOSPHONATE SYNTHASE"/>
    <property type="match status" value="1"/>
</dbReference>
<feature type="domain" description="HTH cro/C1-type" evidence="2">
    <location>
        <begin position="19"/>
        <end position="76"/>
    </location>
</feature>
<dbReference type="OrthoDB" id="9809730at2"/>
<dbReference type="GO" id="GO:0005829">
    <property type="term" value="C:cytosol"/>
    <property type="evidence" value="ECO:0007669"/>
    <property type="project" value="TreeGrafter"/>
</dbReference>
<dbReference type="Pfam" id="PF01381">
    <property type="entry name" value="HTH_3"/>
    <property type="match status" value="1"/>
</dbReference>
<dbReference type="InterPro" id="IPR001387">
    <property type="entry name" value="Cro/C1-type_HTH"/>
</dbReference>
<dbReference type="CDD" id="cd00093">
    <property type="entry name" value="HTH_XRE"/>
    <property type="match status" value="1"/>
</dbReference>
<accession>A0A1E2S380</accession>
<name>A0A1E2S380_9HYPH</name>
<reference evidence="3 4" key="1">
    <citation type="submission" date="2016-07" db="EMBL/GenBank/DDBJ databases">
        <title>Draft genome sequence of Methyloligella halotolerans C2T (VKM B-2706T=CCUG 61687T=DSM 25045T), a halotolerant polyhydroxybutyrate accumulating methylotroph.</title>
        <authorList>
            <person name="Vasilenko O.V."/>
            <person name="Doronina N.V."/>
            <person name="Poroshina M.N."/>
            <person name="Tarlachkov S.V."/>
            <person name="Trotsenko Y.A."/>
        </authorList>
    </citation>
    <scope>NUCLEOTIDE SEQUENCE [LARGE SCALE GENOMIC DNA]</scope>
    <source>
        <strain evidence="3 4">VKM B-2706</strain>
    </source>
</reference>
<keyword evidence="1" id="KW-0238">DNA-binding</keyword>
<keyword evidence="4" id="KW-1185">Reference proteome</keyword>